<name>A0ABY4U2K6_RICCR</name>
<sequence length="55" mass="6614">MPYKNNNDLPDSVKNHLLSHAKDIYREAFNHAFEHNIRMPIKDVEMTLERQLHIK</sequence>
<accession>A0ABY4U2K6</accession>
<gene>
    <name evidence="1" type="ORF">NBT09_01710</name>
</gene>
<evidence type="ECO:0000313" key="2">
    <source>
        <dbReference type="Proteomes" id="UP001056268"/>
    </source>
</evidence>
<keyword evidence="2" id="KW-1185">Reference proteome</keyword>
<proteinExistence type="predicted"/>
<evidence type="ECO:0000313" key="1">
    <source>
        <dbReference type="EMBL" id="URW78087.1"/>
    </source>
</evidence>
<dbReference type="SUPFAM" id="SSF140376">
    <property type="entry name" value="ChaB-like"/>
    <property type="match status" value="1"/>
</dbReference>
<dbReference type="InterPro" id="IPR009317">
    <property type="entry name" value="ChaB"/>
</dbReference>
<protein>
    <submittedName>
        <fullName evidence="1">ChaB family protein</fullName>
    </submittedName>
</protein>
<reference evidence="1" key="1">
    <citation type="submission" date="2022-05" db="EMBL/GenBank/DDBJ databases">
        <title>Tracking Rickettsia raoultii infection dynamics in vivo by bioorthogonal metabolic labeling.</title>
        <authorList>
            <person name="Zhu D.-Y."/>
            <person name="Jia N."/>
            <person name="Li C."/>
            <person name="Zhang M.-Z."/>
            <person name="Liu H.-B."/>
            <person name="Cao W.-C."/>
        </authorList>
    </citation>
    <scope>NUCLEOTIDE SEQUENCE</scope>
    <source>
        <strain evidence="1">BIME</strain>
    </source>
</reference>
<dbReference type="EMBL" id="CP098324">
    <property type="protein sequence ID" value="URW78087.1"/>
    <property type="molecule type" value="Genomic_DNA"/>
</dbReference>
<dbReference type="Pfam" id="PF06150">
    <property type="entry name" value="ChaB"/>
    <property type="match status" value="1"/>
</dbReference>
<dbReference type="InterPro" id="IPR037205">
    <property type="entry name" value="ChaB_sf"/>
</dbReference>
<dbReference type="Gene3D" id="1.10.1740.70">
    <property type="entry name" value="ChaB"/>
    <property type="match status" value="1"/>
</dbReference>
<dbReference type="Proteomes" id="UP001056268">
    <property type="component" value="Chromosome"/>
</dbReference>
<organism evidence="1 2">
    <name type="scientific">Rickettsia conorii subsp. raoultii</name>
    <dbReference type="NCBI Taxonomy" id="369822"/>
    <lineage>
        <taxon>Bacteria</taxon>
        <taxon>Pseudomonadati</taxon>
        <taxon>Pseudomonadota</taxon>
        <taxon>Alphaproteobacteria</taxon>
        <taxon>Rickettsiales</taxon>
        <taxon>Rickettsiaceae</taxon>
        <taxon>Rickettsieae</taxon>
        <taxon>Rickettsia</taxon>
        <taxon>spotted fever group</taxon>
    </lineage>
</organism>
<dbReference type="RefSeq" id="WP_250719976.1">
    <property type="nucleotide sequence ID" value="NZ_CP010969.1"/>
</dbReference>